<evidence type="ECO:0000256" key="4">
    <source>
        <dbReference type="SAM" id="MobiDB-lite"/>
    </source>
</evidence>
<dbReference type="PANTHER" id="PTHR35089:SF1">
    <property type="entry name" value="CHAPERONE PROTEIN SKP"/>
    <property type="match status" value="1"/>
</dbReference>
<dbReference type="GO" id="GO:0005829">
    <property type="term" value="C:cytosol"/>
    <property type="evidence" value="ECO:0007669"/>
    <property type="project" value="TreeGrafter"/>
</dbReference>
<dbReference type="Pfam" id="PF03938">
    <property type="entry name" value="OmpH"/>
    <property type="match status" value="1"/>
</dbReference>
<dbReference type="SMART" id="SM00935">
    <property type="entry name" value="OmpH"/>
    <property type="match status" value="1"/>
</dbReference>
<keyword evidence="7" id="KW-1185">Reference proteome</keyword>
<dbReference type="SUPFAM" id="SSF111384">
    <property type="entry name" value="OmpH-like"/>
    <property type="match status" value="1"/>
</dbReference>
<organism evidence="6 7">
    <name type="scientific">Planctomicrobium piriforme</name>
    <dbReference type="NCBI Taxonomy" id="1576369"/>
    <lineage>
        <taxon>Bacteria</taxon>
        <taxon>Pseudomonadati</taxon>
        <taxon>Planctomycetota</taxon>
        <taxon>Planctomycetia</taxon>
        <taxon>Planctomycetales</taxon>
        <taxon>Planctomycetaceae</taxon>
        <taxon>Planctomicrobium</taxon>
    </lineage>
</organism>
<dbReference type="EMBL" id="FOQD01000009">
    <property type="protein sequence ID" value="SFI48484.1"/>
    <property type="molecule type" value="Genomic_DNA"/>
</dbReference>
<accession>A0A1I3IKH8</accession>
<dbReference type="GO" id="GO:0051082">
    <property type="term" value="F:unfolded protein binding"/>
    <property type="evidence" value="ECO:0007669"/>
    <property type="project" value="InterPro"/>
</dbReference>
<gene>
    <name evidence="6" type="ORF">SAMN05421753_109164</name>
</gene>
<sequence length="246" mass="27033">MECFAVKKLCLALALAAASAPSSLWAQAPAATAPAAATPAATHQVGLIDMAHVFKNYQKFSALTESLQSEIEQTDSEAKALVQKFQQLQGQLSSGSLQEGSPEFTRIESDMLKAQTDLESFKRVAQRDFLRKEAEIYKTVYLEVEDAVQRYASYYKYTLVLRFSRDNVNEATDPKEIINGMNRQVVHFRSEDDITDPILDYLNSAWQKQNGGLPAAGAATKTPAESATRPETKRLPTGALPGGVKR</sequence>
<dbReference type="InterPro" id="IPR024930">
    <property type="entry name" value="Skp_dom_sf"/>
</dbReference>
<name>A0A1I3IKH8_9PLAN</name>
<comment type="similarity">
    <text evidence="1">Belongs to the Skp family.</text>
</comment>
<feature type="signal peptide" evidence="5">
    <location>
        <begin position="1"/>
        <end position="26"/>
    </location>
</feature>
<dbReference type="Gene3D" id="3.30.910.20">
    <property type="entry name" value="Skp domain"/>
    <property type="match status" value="1"/>
</dbReference>
<feature type="coiled-coil region" evidence="3">
    <location>
        <begin position="64"/>
        <end position="91"/>
    </location>
</feature>
<feature type="chain" id="PRO_5011498705" evidence="5">
    <location>
        <begin position="27"/>
        <end position="246"/>
    </location>
</feature>
<reference evidence="7" key="1">
    <citation type="submission" date="2016-10" db="EMBL/GenBank/DDBJ databases">
        <authorList>
            <person name="Varghese N."/>
            <person name="Submissions S."/>
        </authorList>
    </citation>
    <scope>NUCLEOTIDE SEQUENCE [LARGE SCALE GENOMIC DNA]</scope>
    <source>
        <strain evidence="7">DSM 26348</strain>
    </source>
</reference>
<protein>
    <submittedName>
        <fullName evidence="6">Outer membrane protein</fullName>
    </submittedName>
</protein>
<keyword evidence="3" id="KW-0175">Coiled coil</keyword>
<dbReference type="InterPro" id="IPR005632">
    <property type="entry name" value="Chaperone_Skp"/>
</dbReference>
<dbReference type="GO" id="GO:0050821">
    <property type="term" value="P:protein stabilization"/>
    <property type="evidence" value="ECO:0007669"/>
    <property type="project" value="TreeGrafter"/>
</dbReference>
<evidence type="ECO:0000256" key="1">
    <source>
        <dbReference type="ARBA" id="ARBA00009091"/>
    </source>
</evidence>
<feature type="region of interest" description="Disordered" evidence="4">
    <location>
        <begin position="212"/>
        <end position="246"/>
    </location>
</feature>
<evidence type="ECO:0000256" key="3">
    <source>
        <dbReference type="SAM" id="Coils"/>
    </source>
</evidence>
<proteinExistence type="inferred from homology"/>
<dbReference type="Proteomes" id="UP000199518">
    <property type="component" value="Unassembled WGS sequence"/>
</dbReference>
<evidence type="ECO:0000256" key="2">
    <source>
        <dbReference type="ARBA" id="ARBA00022729"/>
    </source>
</evidence>
<dbReference type="AlphaFoldDB" id="A0A1I3IKH8"/>
<dbReference type="OrthoDB" id="215077at2"/>
<evidence type="ECO:0000313" key="6">
    <source>
        <dbReference type="EMBL" id="SFI48484.1"/>
    </source>
</evidence>
<dbReference type="PANTHER" id="PTHR35089">
    <property type="entry name" value="CHAPERONE PROTEIN SKP"/>
    <property type="match status" value="1"/>
</dbReference>
<evidence type="ECO:0000256" key="5">
    <source>
        <dbReference type="SAM" id="SignalP"/>
    </source>
</evidence>
<keyword evidence="2 5" id="KW-0732">Signal</keyword>
<dbReference type="STRING" id="1576369.SAMN05421753_109164"/>
<evidence type="ECO:0000313" key="7">
    <source>
        <dbReference type="Proteomes" id="UP000199518"/>
    </source>
</evidence>